<name>A0A4P9WMK6_9FUNG</name>
<dbReference type="InterPro" id="IPR001164">
    <property type="entry name" value="ArfGAP_dom"/>
</dbReference>
<dbReference type="CDD" id="cd08830">
    <property type="entry name" value="ArfGap_ArfGap1"/>
    <property type="match status" value="1"/>
</dbReference>
<evidence type="ECO:0000256" key="3">
    <source>
        <dbReference type="ARBA" id="ARBA00022771"/>
    </source>
</evidence>
<organism evidence="7 8">
    <name type="scientific">Blyttiomyces helicus</name>
    <dbReference type="NCBI Taxonomy" id="388810"/>
    <lineage>
        <taxon>Eukaryota</taxon>
        <taxon>Fungi</taxon>
        <taxon>Fungi incertae sedis</taxon>
        <taxon>Chytridiomycota</taxon>
        <taxon>Chytridiomycota incertae sedis</taxon>
        <taxon>Chytridiomycetes</taxon>
        <taxon>Chytridiomycetes incertae sedis</taxon>
        <taxon>Blyttiomyces</taxon>
    </lineage>
</organism>
<dbReference type="EMBL" id="KZ993937">
    <property type="protein sequence ID" value="RKO94311.1"/>
    <property type="molecule type" value="Genomic_DNA"/>
</dbReference>
<keyword evidence="4" id="KW-0862">Zinc</keyword>
<keyword evidence="1" id="KW-0343">GTPase activation</keyword>
<keyword evidence="3 5" id="KW-0863">Zinc-finger</keyword>
<evidence type="ECO:0000256" key="1">
    <source>
        <dbReference type="ARBA" id="ARBA00022468"/>
    </source>
</evidence>
<dbReference type="PANTHER" id="PTHR45686">
    <property type="entry name" value="ADP-RIBOSYLATION FACTOR GTPASE ACTIVATING PROTEIN 3, ISOFORM H-RELATED"/>
    <property type="match status" value="1"/>
</dbReference>
<protein>
    <recommendedName>
        <fullName evidence="6">Arf-GAP domain-containing protein</fullName>
    </recommendedName>
</protein>
<dbReference type="AlphaFoldDB" id="A0A4P9WMK6"/>
<evidence type="ECO:0000256" key="2">
    <source>
        <dbReference type="ARBA" id="ARBA00022723"/>
    </source>
</evidence>
<feature type="domain" description="Arf-GAP" evidence="6">
    <location>
        <begin position="5"/>
        <end position="83"/>
    </location>
</feature>
<gene>
    <name evidence="7" type="ORF">BDK51DRAFT_18819</name>
</gene>
<sequence>MDPLKQQLFELQKREDNKLCFDCGAHHPQWASVTHGIFFCLECSGVHRSLGVHLTFVRSVTMDKWSEDQVKRMQLGGMVRCHM</sequence>
<evidence type="ECO:0000313" key="7">
    <source>
        <dbReference type="EMBL" id="RKO94311.1"/>
    </source>
</evidence>
<dbReference type="PANTHER" id="PTHR45686:SF18">
    <property type="entry name" value="ADP-RIBOSYLATION FACTOR GTPASE-ACTIVATING PROTEIN GCS1"/>
    <property type="match status" value="1"/>
</dbReference>
<evidence type="ECO:0000256" key="5">
    <source>
        <dbReference type="PROSITE-ProRule" id="PRU00288"/>
    </source>
</evidence>
<evidence type="ECO:0000256" key="4">
    <source>
        <dbReference type="ARBA" id="ARBA00022833"/>
    </source>
</evidence>
<dbReference type="GO" id="GO:0008270">
    <property type="term" value="F:zinc ion binding"/>
    <property type="evidence" value="ECO:0007669"/>
    <property type="project" value="UniProtKB-KW"/>
</dbReference>
<proteinExistence type="predicted"/>
<accession>A0A4P9WMK6</accession>
<dbReference type="GO" id="GO:0048205">
    <property type="term" value="P:COPI coating of Golgi vesicle"/>
    <property type="evidence" value="ECO:0007669"/>
    <property type="project" value="TreeGrafter"/>
</dbReference>
<dbReference type="Pfam" id="PF01412">
    <property type="entry name" value="ArfGap"/>
    <property type="match status" value="1"/>
</dbReference>
<dbReference type="OrthoDB" id="983479at2759"/>
<dbReference type="InterPro" id="IPR038508">
    <property type="entry name" value="ArfGAP_dom_sf"/>
</dbReference>
<evidence type="ECO:0000259" key="6">
    <source>
        <dbReference type="PROSITE" id="PS50115"/>
    </source>
</evidence>
<dbReference type="Proteomes" id="UP000269721">
    <property type="component" value="Unassembled WGS sequence"/>
</dbReference>
<keyword evidence="2" id="KW-0479">Metal-binding</keyword>
<dbReference type="PROSITE" id="PS50115">
    <property type="entry name" value="ARFGAP"/>
    <property type="match status" value="1"/>
</dbReference>
<reference evidence="8" key="1">
    <citation type="journal article" date="2018" name="Nat. Microbiol.">
        <title>Leveraging single-cell genomics to expand the fungal tree of life.</title>
        <authorList>
            <person name="Ahrendt S.R."/>
            <person name="Quandt C.A."/>
            <person name="Ciobanu D."/>
            <person name="Clum A."/>
            <person name="Salamov A."/>
            <person name="Andreopoulos B."/>
            <person name="Cheng J.F."/>
            <person name="Woyke T."/>
            <person name="Pelin A."/>
            <person name="Henrissat B."/>
            <person name="Reynolds N.K."/>
            <person name="Benny G.L."/>
            <person name="Smith M.E."/>
            <person name="James T.Y."/>
            <person name="Grigoriev I.V."/>
        </authorList>
    </citation>
    <scope>NUCLEOTIDE SEQUENCE [LARGE SCALE GENOMIC DNA]</scope>
</reference>
<dbReference type="InterPro" id="IPR037278">
    <property type="entry name" value="ARFGAP/RecO"/>
</dbReference>
<dbReference type="GO" id="GO:0000139">
    <property type="term" value="C:Golgi membrane"/>
    <property type="evidence" value="ECO:0007669"/>
    <property type="project" value="GOC"/>
</dbReference>
<dbReference type="SUPFAM" id="SSF57863">
    <property type="entry name" value="ArfGap/RecO-like zinc finger"/>
    <property type="match status" value="1"/>
</dbReference>
<dbReference type="PRINTS" id="PR00405">
    <property type="entry name" value="REVINTRACTNG"/>
</dbReference>
<keyword evidence="8" id="KW-1185">Reference proteome</keyword>
<evidence type="ECO:0000313" key="8">
    <source>
        <dbReference type="Proteomes" id="UP000269721"/>
    </source>
</evidence>
<dbReference type="GO" id="GO:0005096">
    <property type="term" value="F:GTPase activator activity"/>
    <property type="evidence" value="ECO:0007669"/>
    <property type="project" value="UniProtKB-KW"/>
</dbReference>
<dbReference type="Gene3D" id="1.10.220.150">
    <property type="entry name" value="Arf GTPase activating protein"/>
    <property type="match status" value="1"/>
</dbReference>
<dbReference type="SMART" id="SM00105">
    <property type="entry name" value="ArfGap"/>
    <property type="match status" value="1"/>
</dbReference>